<feature type="compositionally biased region" description="Pro residues" evidence="4">
    <location>
        <begin position="400"/>
        <end position="413"/>
    </location>
</feature>
<gene>
    <name evidence="6" type="ORF">rosag_44220</name>
</gene>
<dbReference type="GO" id="GO:0030313">
    <property type="term" value="C:cell envelope"/>
    <property type="evidence" value="ECO:0007669"/>
    <property type="project" value="UniProtKB-SubCell"/>
</dbReference>
<evidence type="ECO:0000256" key="3">
    <source>
        <dbReference type="SAM" id="Coils"/>
    </source>
</evidence>
<accession>A0AA37Q7X9</accession>
<name>A0AA37Q7X9_9BACT</name>
<feature type="region of interest" description="Disordered" evidence="4">
    <location>
        <begin position="377"/>
        <end position="427"/>
    </location>
</feature>
<evidence type="ECO:0000259" key="5">
    <source>
        <dbReference type="Pfam" id="PF25990"/>
    </source>
</evidence>
<proteinExistence type="predicted"/>
<evidence type="ECO:0000313" key="7">
    <source>
        <dbReference type="Proteomes" id="UP001161325"/>
    </source>
</evidence>
<dbReference type="Pfam" id="PF25990">
    <property type="entry name" value="Beta-barrel_YknX"/>
    <property type="match status" value="1"/>
</dbReference>
<keyword evidence="2 3" id="KW-0175">Coiled coil</keyword>
<dbReference type="Proteomes" id="UP001161325">
    <property type="component" value="Unassembled WGS sequence"/>
</dbReference>
<sequence>MKEGDFKVTVTTTGELRAVKSVQVQGPPNLPQAQIYQPIKIATLVPEGTVVKAGDMVAELDRGAAAGKLNEVQLNVQKAEAQYTQAQLDSTLNLSKAREELRTLEFALEEKRIAKEQAQYEAPSVRRQAEIDLQKADRALAQAKRDYATKTQQAIAKMREVGADLDRHKNTLKIIQDVVGAFTIKAPAPGMVIYAKEWNGRKKVVGSQVSPWEPTVATLPDLTQMESITYVNEIDVRKLAVGQEVKLSLDSDPSKVLTGKVTAVANVGEQRPNTDAKVFEVKVQVMQSDTTLRPGMTTSNAVQTAVVKKARFIPLEAVQADSGRTFVFRRRGGSVVRQEIETGLMNDNEVIVARGLEPRDEVLLAAPADAATLQTVTLPGRPKQSAPAKPSDSAQKAPVPVVPPTAAPTPAPAAAPVAKATAASTSR</sequence>
<comment type="subcellular location">
    <subcellularLocation>
        <location evidence="1">Cell envelope</location>
    </subcellularLocation>
</comment>
<reference evidence="6" key="1">
    <citation type="submission" date="2022-08" db="EMBL/GenBank/DDBJ databases">
        <title>Draft genome sequencing of Roseisolibacter agri AW1220.</title>
        <authorList>
            <person name="Tobiishi Y."/>
            <person name="Tonouchi A."/>
        </authorList>
    </citation>
    <scope>NUCLEOTIDE SEQUENCE</scope>
    <source>
        <strain evidence="6">AW1220</strain>
    </source>
</reference>
<evidence type="ECO:0000256" key="2">
    <source>
        <dbReference type="ARBA" id="ARBA00023054"/>
    </source>
</evidence>
<dbReference type="PANTHER" id="PTHR32347">
    <property type="entry name" value="EFFLUX SYSTEM COMPONENT YKNX-RELATED"/>
    <property type="match status" value="1"/>
</dbReference>
<keyword evidence="7" id="KW-1185">Reference proteome</keyword>
<dbReference type="InterPro" id="IPR050465">
    <property type="entry name" value="UPF0194_transport"/>
</dbReference>
<feature type="coiled-coil region" evidence="3">
    <location>
        <begin position="69"/>
        <end position="153"/>
    </location>
</feature>
<dbReference type="AlphaFoldDB" id="A0AA37Q7X9"/>
<evidence type="ECO:0000313" key="6">
    <source>
        <dbReference type="EMBL" id="GLC27909.1"/>
    </source>
</evidence>
<dbReference type="Gene3D" id="2.40.420.20">
    <property type="match status" value="1"/>
</dbReference>
<dbReference type="InterPro" id="IPR058636">
    <property type="entry name" value="Beta-barrel_YknX"/>
</dbReference>
<feature type="compositionally biased region" description="Low complexity" evidence="4">
    <location>
        <begin position="414"/>
        <end position="427"/>
    </location>
</feature>
<protein>
    <recommendedName>
        <fullName evidence="5">YknX-like beta-barrel domain-containing protein</fullName>
    </recommendedName>
</protein>
<comment type="caution">
    <text evidence="6">The sequence shown here is derived from an EMBL/GenBank/DDBJ whole genome shotgun (WGS) entry which is preliminary data.</text>
</comment>
<dbReference type="Gene3D" id="2.40.30.170">
    <property type="match status" value="1"/>
</dbReference>
<dbReference type="EMBL" id="BRXS01000007">
    <property type="protein sequence ID" value="GLC27909.1"/>
    <property type="molecule type" value="Genomic_DNA"/>
</dbReference>
<evidence type="ECO:0000256" key="4">
    <source>
        <dbReference type="SAM" id="MobiDB-lite"/>
    </source>
</evidence>
<organism evidence="6 7">
    <name type="scientific">Roseisolibacter agri</name>
    <dbReference type="NCBI Taxonomy" id="2014610"/>
    <lineage>
        <taxon>Bacteria</taxon>
        <taxon>Pseudomonadati</taxon>
        <taxon>Gemmatimonadota</taxon>
        <taxon>Gemmatimonadia</taxon>
        <taxon>Gemmatimonadales</taxon>
        <taxon>Gemmatimonadaceae</taxon>
        <taxon>Roseisolibacter</taxon>
    </lineage>
</organism>
<evidence type="ECO:0000256" key="1">
    <source>
        <dbReference type="ARBA" id="ARBA00004196"/>
    </source>
</evidence>
<feature type="domain" description="YknX-like beta-barrel" evidence="5">
    <location>
        <begin position="230"/>
        <end position="298"/>
    </location>
</feature>